<sequence>MSGAQVAPQMHWSAMLVSLRNQKEYLEGLLCKTATTLHVLRDKQTRNERALAGNPAPAAKRKKIRHNQWRTSKTIKTCEHEEAAVLDYLRVCNANIMSLEAILYRPGTILYSTETSSITADNCWSDSRESGAETETSATDFDWNGWADDDSMSPFERKTRRPVFAEDIAPETPVDDTRPKGTLTPHLHAVPPPVAPRQRTASLSAAAPCFNPRTNTAVTVRETANQPVDKLSISGLLASKRLRRLNTEELRRFLRRRPSAPVQSLVRFAARWLAAPSTQHECWSPAEHVWPRGGGEKCASEHLSLIATGVW</sequence>
<dbReference type="Proteomes" id="UP000799440">
    <property type="component" value="Unassembled WGS sequence"/>
</dbReference>
<dbReference type="OrthoDB" id="3904016at2759"/>
<protein>
    <submittedName>
        <fullName evidence="2">Uncharacterized protein</fullName>
    </submittedName>
</protein>
<feature type="region of interest" description="Disordered" evidence="1">
    <location>
        <begin position="171"/>
        <end position="195"/>
    </location>
</feature>
<accession>A0A6A6VKZ2</accession>
<keyword evidence="3" id="KW-1185">Reference proteome</keyword>
<evidence type="ECO:0000313" key="2">
    <source>
        <dbReference type="EMBL" id="KAF2750466.1"/>
    </source>
</evidence>
<dbReference type="EMBL" id="MU006564">
    <property type="protein sequence ID" value="KAF2750466.1"/>
    <property type="molecule type" value="Genomic_DNA"/>
</dbReference>
<name>A0A6A6VKZ2_9PLEO</name>
<feature type="region of interest" description="Disordered" evidence="1">
    <location>
        <begin position="126"/>
        <end position="145"/>
    </location>
</feature>
<evidence type="ECO:0000313" key="3">
    <source>
        <dbReference type="Proteomes" id="UP000799440"/>
    </source>
</evidence>
<dbReference type="AlphaFoldDB" id="A0A6A6VKZ2"/>
<reference evidence="2" key="1">
    <citation type="journal article" date="2020" name="Stud. Mycol.">
        <title>101 Dothideomycetes genomes: a test case for predicting lifestyles and emergence of pathogens.</title>
        <authorList>
            <person name="Haridas S."/>
            <person name="Albert R."/>
            <person name="Binder M."/>
            <person name="Bloem J."/>
            <person name="Labutti K."/>
            <person name="Salamov A."/>
            <person name="Andreopoulos B."/>
            <person name="Baker S."/>
            <person name="Barry K."/>
            <person name="Bills G."/>
            <person name="Bluhm B."/>
            <person name="Cannon C."/>
            <person name="Castanera R."/>
            <person name="Culley D."/>
            <person name="Daum C."/>
            <person name="Ezra D."/>
            <person name="Gonzalez J."/>
            <person name="Henrissat B."/>
            <person name="Kuo A."/>
            <person name="Liang C."/>
            <person name="Lipzen A."/>
            <person name="Lutzoni F."/>
            <person name="Magnuson J."/>
            <person name="Mondo S."/>
            <person name="Nolan M."/>
            <person name="Ohm R."/>
            <person name="Pangilinan J."/>
            <person name="Park H.-J."/>
            <person name="Ramirez L."/>
            <person name="Alfaro M."/>
            <person name="Sun H."/>
            <person name="Tritt A."/>
            <person name="Yoshinaga Y."/>
            <person name="Zwiers L.-H."/>
            <person name="Turgeon B."/>
            <person name="Goodwin S."/>
            <person name="Spatafora J."/>
            <person name="Crous P."/>
            <person name="Grigoriev I."/>
        </authorList>
    </citation>
    <scope>NUCLEOTIDE SEQUENCE</scope>
    <source>
        <strain evidence="2">CBS 119925</strain>
    </source>
</reference>
<evidence type="ECO:0000256" key="1">
    <source>
        <dbReference type="SAM" id="MobiDB-lite"/>
    </source>
</evidence>
<organism evidence="2 3">
    <name type="scientific">Sporormia fimetaria CBS 119925</name>
    <dbReference type="NCBI Taxonomy" id="1340428"/>
    <lineage>
        <taxon>Eukaryota</taxon>
        <taxon>Fungi</taxon>
        <taxon>Dikarya</taxon>
        <taxon>Ascomycota</taxon>
        <taxon>Pezizomycotina</taxon>
        <taxon>Dothideomycetes</taxon>
        <taxon>Pleosporomycetidae</taxon>
        <taxon>Pleosporales</taxon>
        <taxon>Sporormiaceae</taxon>
        <taxon>Sporormia</taxon>
    </lineage>
</organism>
<proteinExistence type="predicted"/>
<gene>
    <name evidence="2" type="ORF">M011DRAFT_465218</name>
</gene>